<reference evidence="2 3" key="1">
    <citation type="submission" date="2023-08" db="EMBL/GenBank/DDBJ databases">
        <title>Oxalobacteraceae gen .nov., isolated from river sludge outside the plant.</title>
        <authorList>
            <person name="Zhao S.Y."/>
        </authorList>
    </citation>
    <scope>NUCLEOTIDE SEQUENCE [LARGE SCALE GENOMIC DNA]</scope>
    <source>
        <strain evidence="2 3">R-40</strain>
    </source>
</reference>
<dbReference type="Gene3D" id="1.10.10.640">
    <property type="entry name" value="phospholipid-binding protein"/>
    <property type="match status" value="1"/>
</dbReference>
<dbReference type="PANTHER" id="PTHR36573">
    <property type="entry name" value="INTERMEMBRANE PHOSPHOLIPID TRANSPORT SYSTEM BINDING PROTEIN MLAC"/>
    <property type="match status" value="1"/>
</dbReference>
<dbReference type="Pfam" id="PF05494">
    <property type="entry name" value="MlaC"/>
    <property type="match status" value="1"/>
</dbReference>
<dbReference type="Proteomes" id="UP001225596">
    <property type="component" value="Unassembled WGS sequence"/>
</dbReference>
<evidence type="ECO:0000256" key="1">
    <source>
        <dbReference type="SAM" id="SignalP"/>
    </source>
</evidence>
<name>A0ABU1BS39_9BURK</name>
<evidence type="ECO:0000313" key="2">
    <source>
        <dbReference type="EMBL" id="MDQ9171840.1"/>
    </source>
</evidence>
<organism evidence="2 3">
    <name type="scientific">Keguizhuia sedimenti</name>
    <dbReference type="NCBI Taxonomy" id="3064264"/>
    <lineage>
        <taxon>Bacteria</taxon>
        <taxon>Pseudomonadati</taxon>
        <taxon>Pseudomonadota</taxon>
        <taxon>Betaproteobacteria</taxon>
        <taxon>Burkholderiales</taxon>
        <taxon>Oxalobacteraceae</taxon>
        <taxon>Keguizhuia</taxon>
    </lineage>
</organism>
<dbReference type="EMBL" id="JAUYVH010000013">
    <property type="protein sequence ID" value="MDQ9171840.1"/>
    <property type="molecule type" value="Genomic_DNA"/>
</dbReference>
<gene>
    <name evidence="2" type="ORF">Q8A64_15610</name>
</gene>
<accession>A0ABU1BS39</accession>
<dbReference type="PIRSF" id="PIRSF004649">
    <property type="entry name" value="MlaC"/>
    <property type="match status" value="1"/>
</dbReference>
<feature type="chain" id="PRO_5045252456" evidence="1">
    <location>
        <begin position="30"/>
        <end position="218"/>
    </location>
</feature>
<sequence length="218" mass="24781">MKTPKQLSKFLFTVALAFGAMFLAQPASAQEAPDVLVKRLSHEILEIIKSDKELKAGNPRRVQEVVTSKLLPHLNFRKTTSMTVGRHWREATPEQQEQLTEEFRNLLIYTYSGALSQVGDQKLEIRPLRGPVSDDVEVRTYVIQSGREPVEVNYRLEKTPEGWKIYDVSVFGAWLTEAYKNTFSAEVSRGGIEGLLRTLQQKNRQLATNTKRPHRDGG</sequence>
<feature type="signal peptide" evidence="1">
    <location>
        <begin position="1"/>
        <end position="29"/>
    </location>
</feature>
<proteinExistence type="predicted"/>
<keyword evidence="1" id="KW-0732">Signal</keyword>
<dbReference type="PANTHER" id="PTHR36573:SF1">
    <property type="entry name" value="INTERMEMBRANE PHOSPHOLIPID TRANSPORT SYSTEM BINDING PROTEIN MLAC"/>
    <property type="match status" value="1"/>
</dbReference>
<comment type="caution">
    <text evidence="2">The sequence shown here is derived from an EMBL/GenBank/DDBJ whole genome shotgun (WGS) entry which is preliminary data.</text>
</comment>
<keyword evidence="3" id="KW-1185">Reference proteome</keyword>
<dbReference type="Gene3D" id="3.10.450.50">
    <property type="match status" value="1"/>
</dbReference>
<protein>
    <submittedName>
        <fullName evidence="2">ABC transporter substrate-binding protein</fullName>
    </submittedName>
</protein>
<dbReference type="InterPro" id="IPR008869">
    <property type="entry name" value="MlaC/ttg2D"/>
</dbReference>
<dbReference type="RefSeq" id="WP_338437803.1">
    <property type="nucleotide sequence ID" value="NZ_JAUYVH010000013.1"/>
</dbReference>
<evidence type="ECO:0000313" key="3">
    <source>
        <dbReference type="Proteomes" id="UP001225596"/>
    </source>
</evidence>